<sequence length="116" mass="13902">MKKAFYLIYFLPIPFFTTWFDLNRVPYTSYFLLFATLILALLLVRLRMSRFFIVNALVLLLSIILVKIFIPEDGPYKIIERNFSPIFYFILYFLGQLFIRFIFHVIAINKSVTKVQ</sequence>
<gene>
    <name evidence="2" type="ORF">BED47_03940</name>
</gene>
<keyword evidence="1" id="KW-1133">Transmembrane helix</keyword>
<proteinExistence type="predicted"/>
<name>A0ABX2ZY10_9BACI</name>
<evidence type="ECO:0000313" key="3">
    <source>
        <dbReference type="Proteomes" id="UP000094580"/>
    </source>
</evidence>
<keyword evidence="1" id="KW-0472">Membrane</keyword>
<protein>
    <submittedName>
        <fullName evidence="2">Uncharacterized protein</fullName>
    </submittedName>
</protein>
<dbReference type="RefSeq" id="WP_069032513.1">
    <property type="nucleotide sequence ID" value="NZ_MDKC01000002.1"/>
</dbReference>
<comment type="caution">
    <text evidence="2">The sequence shown here is derived from an EMBL/GenBank/DDBJ whole genome shotgun (WGS) entry which is preliminary data.</text>
</comment>
<dbReference type="Proteomes" id="UP000094580">
    <property type="component" value="Unassembled WGS sequence"/>
</dbReference>
<keyword evidence="1" id="KW-0812">Transmembrane</keyword>
<reference evidence="2 3" key="1">
    <citation type="submission" date="2016-07" db="EMBL/GenBank/DDBJ databases">
        <authorList>
            <person name="Townsley L."/>
            <person name="Shank E.A."/>
        </authorList>
    </citation>
    <scope>NUCLEOTIDE SEQUENCE [LARGE SCALE GENOMIC DNA]</scope>
    <source>
        <strain evidence="2 3">CH01</strain>
    </source>
</reference>
<feature type="transmembrane region" description="Helical" evidence="1">
    <location>
        <begin position="86"/>
        <end position="108"/>
    </location>
</feature>
<feature type="transmembrane region" description="Helical" evidence="1">
    <location>
        <begin position="5"/>
        <end position="22"/>
    </location>
</feature>
<feature type="transmembrane region" description="Helical" evidence="1">
    <location>
        <begin position="51"/>
        <end position="70"/>
    </location>
</feature>
<keyword evidence="3" id="KW-1185">Reference proteome</keyword>
<feature type="transmembrane region" description="Helical" evidence="1">
    <location>
        <begin position="28"/>
        <end position="44"/>
    </location>
</feature>
<dbReference type="EMBL" id="MDKC01000002">
    <property type="protein sequence ID" value="ODG93447.1"/>
    <property type="molecule type" value="Genomic_DNA"/>
</dbReference>
<evidence type="ECO:0000313" key="2">
    <source>
        <dbReference type="EMBL" id="ODG93447.1"/>
    </source>
</evidence>
<organism evidence="2 3">
    <name type="scientific">Gottfriedia luciferensis</name>
    <dbReference type="NCBI Taxonomy" id="178774"/>
    <lineage>
        <taxon>Bacteria</taxon>
        <taxon>Bacillati</taxon>
        <taxon>Bacillota</taxon>
        <taxon>Bacilli</taxon>
        <taxon>Bacillales</taxon>
        <taxon>Bacillaceae</taxon>
        <taxon>Gottfriedia</taxon>
    </lineage>
</organism>
<accession>A0ABX2ZY10</accession>
<evidence type="ECO:0000256" key="1">
    <source>
        <dbReference type="SAM" id="Phobius"/>
    </source>
</evidence>